<name>A0ABN1UN26_9ACTN</name>
<organism evidence="1 2">
    <name type="scientific">Streptomyces hebeiensis</name>
    <dbReference type="NCBI Taxonomy" id="229486"/>
    <lineage>
        <taxon>Bacteria</taxon>
        <taxon>Bacillati</taxon>
        <taxon>Actinomycetota</taxon>
        <taxon>Actinomycetes</taxon>
        <taxon>Kitasatosporales</taxon>
        <taxon>Streptomycetaceae</taxon>
        <taxon>Streptomyces</taxon>
    </lineage>
</organism>
<reference evidence="1 2" key="1">
    <citation type="journal article" date="2019" name="Int. J. Syst. Evol. Microbiol.">
        <title>The Global Catalogue of Microorganisms (GCM) 10K type strain sequencing project: providing services to taxonomists for standard genome sequencing and annotation.</title>
        <authorList>
            <consortium name="The Broad Institute Genomics Platform"/>
            <consortium name="The Broad Institute Genome Sequencing Center for Infectious Disease"/>
            <person name="Wu L."/>
            <person name="Ma J."/>
        </authorList>
    </citation>
    <scope>NUCLEOTIDE SEQUENCE [LARGE SCALE GENOMIC DNA]</scope>
    <source>
        <strain evidence="1 2">JCM 12696</strain>
    </source>
</reference>
<protein>
    <submittedName>
        <fullName evidence="1">Uncharacterized protein</fullName>
    </submittedName>
</protein>
<dbReference type="EMBL" id="BAAAKV010000007">
    <property type="protein sequence ID" value="GAA1156569.1"/>
    <property type="molecule type" value="Genomic_DNA"/>
</dbReference>
<dbReference type="Proteomes" id="UP001501371">
    <property type="component" value="Unassembled WGS sequence"/>
</dbReference>
<evidence type="ECO:0000313" key="2">
    <source>
        <dbReference type="Proteomes" id="UP001501371"/>
    </source>
</evidence>
<evidence type="ECO:0000313" key="1">
    <source>
        <dbReference type="EMBL" id="GAA1156569.1"/>
    </source>
</evidence>
<keyword evidence="2" id="KW-1185">Reference proteome</keyword>
<gene>
    <name evidence="1" type="ORF">GCM10009654_10510</name>
</gene>
<accession>A0ABN1UN26</accession>
<comment type="caution">
    <text evidence="1">The sequence shown here is derived from an EMBL/GenBank/DDBJ whole genome shotgun (WGS) entry which is preliminary data.</text>
</comment>
<proteinExistence type="predicted"/>
<sequence length="75" mass="8361">MTGSYEGDGRCAAPRRCLGGTCQMYDGWVTRRRKARRSRLDQFGAADLGTRVDELTAGHQRLQAERDDALTQVTT</sequence>